<organism evidence="1 2">
    <name type="scientific">Chitinophaga agri</name>
    <dbReference type="NCBI Taxonomy" id="2703787"/>
    <lineage>
        <taxon>Bacteria</taxon>
        <taxon>Pseudomonadati</taxon>
        <taxon>Bacteroidota</taxon>
        <taxon>Chitinophagia</taxon>
        <taxon>Chitinophagales</taxon>
        <taxon>Chitinophagaceae</taxon>
        <taxon>Chitinophaga</taxon>
    </lineage>
</organism>
<reference evidence="1 2" key="1">
    <citation type="submission" date="2020-01" db="EMBL/GenBank/DDBJ databases">
        <title>Complete genome sequence of Chitinophaga sp. H33E-04 isolated from quinoa roots.</title>
        <authorList>
            <person name="Weon H.-Y."/>
            <person name="Lee S.A."/>
        </authorList>
    </citation>
    <scope>NUCLEOTIDE SEQUENCE [LARGE SCALE GENOMIC DNA]</scope>
    <source>
        <strain evidence="1 2">H33E-04</strain>
    </source>
</reference>
<dbReference type="RefSeq" id="WP_162335433.1">
    <property type="nucleotide sequence ID" value="NZ_CP048113.1"/>
</dbReference>
<proteinExistence type="predicted"/>
<protein>
    <submittedName>
        <fullName evidence="1">Uncharacterized protein</fullName>
    </submittedName>
</protein>
<keyword evidence="2" id="KW-1185">Reference proteome</keyword>
<dbReference type="Proteomes" id="UP000476411">
    <property type="component" value="Chromosome"/>
</dbReference>
<evidence type="ECO:0000313" key="1">
    <source>
        <dbReference type="EMBL" id="QHS63717.1"/>
    </source>
</evidence>
<dbReference type="KEGG" id="chih:GWR21_30290"/>
<name>A0A6B9ZP13_9BACT</name>
<evidence type="ECO:0000313" key="2">
    <source>
        <dbReference type="Proteomes" id="UP000476411"/>
    </source>
</evidence>
<gene>
    <name evidence="1" type="ORF">GWR21_30290</name>
</gene>
<sequence>MPSVQREDLRIWDIYNQTSIYLTKHKPTFGEMVYLFSQMENGYRNYPGYEENYMQHQQTFMSDKPWGYDLGMFFELLIFSTVSDYHPYLSTGKRSFYHWLPDIQLSPEGRRIMNVLGNMNYSSIYCAEGMGIISWVSAEEVQVLLQEVTKAVITDSSLHQDDIDTLLYLSTFLSVTVKLGMGLLSAVNLRERTIPAMEPFKLSTKQRWIDSGMGELFMGQ</sequence>
<dbReference type="AlphaFoldDB" id="A0A6B9ZP13"/>
<dbReference type="EMBL" id="CP048113">
    <property type="protein sequence ID" value="QHS63717.1"/>
    <property type="molecule type" value="Genomic_DNA"/>
</dbReference>
<accession>A0A6B9ZP13</accession>